<feature type="coiled-coil region" evidence="1">
    <location>
        <begin position="121"/>
        <end position="155"/>
    </location>
</feature>
<proteinExistence type="predicted"/>
<dbReference type="EMBL" id="CP138585">
    <property type="protein sequence ID" value="WPH01385.1"/>
    <property type="molecule type" value="Genomic_DNA"/>
</dbReference>
<accession>A0AAQ3M5S6</accession>
<feature type="transmembrane region" description="Helical" evidence="2">
    <location>
        <begin position="159"/>
        <end position="179"/>
    </location>
</feature>
<name>A0AAQ3M5S6_9PEZI</name>
<protein>
    <submittedName>
        <fullName evidence="3">Uncharacterized protein</fullName>
    </submittedName>
</protein>
<keyword evidence="4" id="KW-1185">Reference proteome</keyword>
<reference evidence="3 4" key="1">
    <citation type="submission" date="2023-11" db="EMBL/GenBank/DDBJ databases">
        <title>An acidophilic fungus is an integral part of prey digestion in a carnivorous sundew plant.</title>
        <authorList>
            <person name="Tsai I.J."/>
        </authorList>
    </citation>
    <scope>NUCLEOTIDE SEQUENCE [LARGE SCALE GENOMIC DNA]</scope>
    <source>
        <strain evidence="3">169a</strain>
    </source>
</reference>
<evidence type="ECO:0000256" key="2">
    <source>
        <dbReference type="SAM" id="Phobius"/>
    </source>
</evidence>
<keyword evidence="2" id="KW-1133">Transmembrane helix</keyword>
<keyword evidence="2" id="KW-0812">Transmembrane</keyword>
<organism evidence="3 4">
    <name type="scientific">Acrodontium crateriforme</name>
    <dbReference type="NCBI Taxonomy" id="150365"/>
    <lineage>
        <taxon>Eukaryota</taxon>
        <taxon>Fungi</taxon>
        <taxon>Dikarya</taxon>
        <taxon>Ascomycota</taxon>
        <taxon>Pezizomycotina</taxon>
        <taxon>Dothideomycetes</taxon>
        <taxon>Dothideomycetidae</taxon>
        <taxon>Mycosphaerellales</taxon>
        <taxon>Teratosphaeriaceae</taxon>
        <taxon>Acrodontium</taxon>
    </lineage>
</organism>
<sequence length="252" mass="27357">MPLYTVGLRVPLPTKLPAQTQRRHASVLFALAALSNSRETQHFNKITRLPRTEHSPTLKLIETSEVKPYPIPLIDVSNTSSRAAGTASLTEGLGIRENDREALILGRALLADHARQRRRWLNSLQAAKSSALKESTEAKQNQEALQREVGRLRKELRDAAFLVVGLVAVATGVAVYQFWPNRAVDSAVLGRQVAERGTQTMATGGGAMPVIVETPEVVIVPAAVPPAPVPVAEASSAAPIQSWWKGLFWKQG</sequence>
<evidence type="ECO:0000313" key="4">
    <source>
        <dbReference type="Proteomes" id="UP001303373"/>
    </source>
</evidence>
<gene>
    <name evidence="3" type="ORF">R9X50_00423000</name>
</gene>
<keyword evidence="1" id="KW-0175">Coiled coil</keyword>
<evidence type="ECO:0000313" key="3">
    <source>
        <dbReference type="EMBL" id="WPH01385.1"/>
    </source>
</evidence>
<keyword evidence="2" id="KW-0472">Membrane</keyword>
<evidence type="ECO:0000256" key="1">
    <source>
        <dbReference type="SAM" id="Coils"/>
    </source>
</evidence>
<dbReference type="Proteomes" id="UP001303373">
    <property type="component" value="Chromosome 6"/>
</dbReference>
<dbReference type="AlphaFoldDB" id="A0AAQ3M5S6"/>